<name>A0A1I7MUA3_9HYPH</name>
<dbReference type="OrthoDB" id="9808276at2"/>
<organism evidence="2 3">
    <name type="scientific">Hyphomicrobium facile</name>
    <dbReference type="NCBI Taxonomy" id="51670"/>
    <lineage>
        <taxon>Bacteria</taxon>
        <taxon>Pseudomonadati</taxon>
        <taxon>Pseudomonadota</taxon>
        <taxon>Alphaproteobacteria</taxon>
        <taxon>Hyphomicrobiales</taxon>
        <taxon>Hyphomicrobiaceae</taxon>
        <taxon>Hyphomicrobium</taxon>
    </lineage>
</organism>
<reference evidence="3" key="1">
    <citation type="submission" date="2016-10" db="EMBL/GenBank/DDBJ databases">
        <authorList>
            <person name="Varghese N."/>
            <person name="Submissions S."/>
        </authorList>
    </citation>
    <scope>NUCLEOTIDE SEQUENCE [LARGE SCALE GENOMIC DNA]</scope>
    <source>
        <strain evidence="3">DSM 1565</strain>
    </source>
</reference>
<keyword evidence="3" id="KW-1185">Reference proteome</keyword>
<dbReference type="STRING" id="51670.SAMN04488557_0269"/>
<dbReference type="SUPFAM" id="SSF51735">
    <property type="entry name" value="NAD(P)-binding Rossmann-fold domains"/>
    <property type="match status" value="1"/>
</dbReference>
<dbReference type="PANTHER" id="PTHR43574">
    <property type="entry name" value="EPIMERASE-RELATED"/>
    <property type="match status" value="1"/>
</dbReference>
<dbReference type="Gene3D" id="3.40.50.720">
    <property type="entry name" value="NAD(P)-binding Rossmann-like Domain"/>
    <property type="match status" value="1"/>
</dbReference>
<evidence type="ECO:0000313" key="3">
    <source>
        <dbReference type="Proteomes" id="UP000199423"/>
    </source>
</evidence>
<evidence type="ECO:0000313" key="2">
    <source>
        <dbReference type="EMBL" id="SFV25971.1"/>
    </source>
</evidence>
<sequence length="287" mass="30832">MSRLFCFGLGYCATELGRRLIEEGWTVPGTTAHAEKVERLVEQGFEPFIFDGREALHDVADALQSATHVLLSIPPDADGDPALRCYGDAIAASPSIRWIGYFSTVGVYGDAAGGWVDETTETRPGTIRGQRRVKAENGWIELARASGKALVIYRLPGIYGPGRSAIDQLKAGTARRIFKPGQLTNRVHVEDIATAVEASIDLAPGVHIFNVTDDLPAAPQDVIAYGAELLGMPCPPATDPDDADVSSTARSFYIENKKVSNARMKAELGVKLAYPTYVEGLKSIAGL</sequence>
<dbReference type="RefSeq" id="WP_092863140.1">
    <property type="nucleotide sequence ID" value="NZ_FPCH01000001.1"/>
</dbReference>
<dbReference type="CDD" id="cd05266">
    <property type="entry name" value="SDR_a4"/>
    <property type="match status" value="1"/>
</dbReference>
<protein>
    <submittedName>
        <fullName evidence="2">Nucleoside-diphosphate-sugar epimerase</fullName>
    </submittedName>
</protein>
<keyword evidence="1" id="KW-0520">NAD</keyword>
<proteinExistence type="predicted"/>
<dbReference type="Proteomes" id="UP000199423">
    <property type="component" value="Unassembled WGS sequence"/>
</dbReference>
<accession>A0A1I7MUA3</accession>
<dbReference type="AlphaFoldDB" id="A0A1I7MUA3"/>
<dbReference type="InterPro" id="IPR036291">
    <property type="entry name" value="NAD(P)-bd_dom_sf"/>
</dbReference>
<dbReference type="EMBL" id="FPCH01000001">
    <property type="protein sequence ID" value="SFV25971.1"/>
    <property type="molecule type" value="Genomic_DNA"/>
</dbReference>
<gene>
    <name evidence="2" type="ORF">SAMN04488557_0269</name>
</gene>
<evidence type="ECO:0000256" key="1">
    <source>
        <dbReference type="ARBA" id="ARBA00023027"/>
    </source>
</evidence>